<feature type="non-terminal residue" evidence="1">
    <location>
        <position position="113"/>
    </location>
</feature>
<reference evidence="1" key="1">
    <citation type="journal article" date="2015" name="Nature">
        <title>Complex archaea that bridge the gap between prokaryotes and eukaryotes.</title>
        <authorList>
            <person name="Spang A."/>
            <person name="Saw J.H."/>
            <person name="Jorgensen S.L."/>
            <person name="Zaremba-Niedzwiedzka K."/>
            <person name="Martijn J."/>
            <person name="Lind A.E."/>
            <person name="van Eijk R."/>
            <person name="Schleper C."/>
            <person name="Guy L."/>
            <person name="Ettema T.J."/>
        </authorList>
    </citation>
    <scope>NUCLEOTIDE SEQUENCE</scope>
</reference>
<proteinExistence type="predicted"/>
<protein>
    <submittedName>
        <fullName evidence="1">Uncharacterized protein</fullName>
    </submittedName>
</protein>
<organism evidence="1">
    <name type="scientific">marine sediment metagenome</name>
    <dbReference type="NCBI Taxonomy" id="412755"/>
    <lineage>
        <taxon>unclassified sequences</taxon>
        <taxon>metagenomes</taxon>
        <taxon>ecological metagenomes</taxon>
    </lineage>
</organism>
<dbReference type="AlphaFoldDB" id="A0A0F9DQ65"/>
<accession>A0A0F9DQ65</accession>
<gene>
    <name evidence="1" type="ORF">LCGC14_2461770</name>
</gene>
<comment type="caution">
    <text evidence="1">The sequence shown here is derived from an EMBL/GenBank/DDBJ whole genome shotgun (WGS) entry which is preliminary data.</text>
</comment>
<sequence length="113" mass="11679">MGSINIEGLGVVEIEGNEPNEQEQSAILNAISADDGDPEVTFQETIEPEIQEEPITEPKKGPLGLVPKDVRGIVRETVEDQPGLLQLLTEISPSVGGAIIGAGAGVPLGPAGM</sequence>
<name>A0A0F9DQ65_9ZZZZ</name>
<evidence type="ECO:0000313" key="1">
    <source>
        <dbReference type="EMBL" id="KKL19806.1"/>
    </source>
</evidence>
<dbReference type="EMBL" id="LAZR01038345">
    <property type="protein sequence ID" value="KKL19806.1"/>
    <property type="molecule type" value="Genomic_DNA"/>
</dbReference>